<comment type="caution">
    <text evidence="1">The sequence shown here is derived from an EMBL/GenBank/DDBJ whole genome shotgun (WGS) entry which is preliminary data.</text>
</comment>
<dbReference type="Proteomes" id="UP001162992">
    <property type="component" value="Chromosome 13"/>
</dbReference>
<organism evidence="1 2">
    <name type="scientific">Diphasiastrum complanatum</name>
    <name type="common">Issler's clubmoss</name>
    <name type="synonym">Lycopodium complanatum</name>
    <dbReference type="NCBI Taxonomy" id="34168"/>
    <lineage>
        <taxon>Eukaryota</taxon>
        <taxon>Viridiplantae</taxon>
        <taxon>Streptophyta</taxon>
        <taxon>Embryophyta</taxon>
        <taxon>Tracheophyta</taxon>
        <taxon>Lycopodiopsida</taxon>
        <taxon>Lycopodiales</taxon>
        <taxon>Lycopodiaceae</taxon>
        <taxon>Lycopodioideae</taxon>
        <taxon>Diphasiastrum</taxon>
    </lineage>
</organism>
<sequence>MNIYLYLSCFFELLVKYVNTCNLENDKPKKSRLYMKLGFLGGGIKGGREREREMGRSQKGRVADLKRDLNDHSAMLHDTLQLLNCAATTAVERVPWKVVKDAADQVVKKATIAGVLWIADPKIDEARDEMQSYSNALQGFLLLCHGSTVGAGLTLLSSIQLVSKHVLDTSLTLLEAAVNFSVRGTERTERQEALPRLVGCVWEACDNVKKAPPDNRTAVGRSLVQVARSIKDVLREMDEVEQTSKDVDRERGSEVKSNASDKEFATCQEPYEDNDEQVESSDEVLGFDAKFSDEELKVAMSTKEIVRTTLELVKQLLYIVGDTSTLPGGGADEIVVDTLERIVRQVIDIGIEIDDIGASIYPPQEINHMNERLEVLSLLVDSLHAEISSFLGSVPQNLVSAYESCCVAQNTLKMMLAPLRHKV</sequence>
<evidence type="ECO:0000313" key="1">
    <source>
        <dbReference type="EMBL" id="KAJ7532813.1"/>
    </source>
</evidence>
<dbReference type="EMBL" id="CM055104">
    <property type="protein sequence ID" value="KAJ7532813.1"/>
    <property type="molecule type" value="Genomic_DNA"/>
</dbReference>
<reference evidence="2" key="1">
    <citation type="journal article" date="2024" name="Proc. Natl. Acad. Sci. U.S.A.">
        <title>Extraordinary preservation of gene collinearity over three hundred million years revealed in homosporous lycophytes.</title>
        <authorList>
            <person name="Li C."/>
            <person name="Wickell D."/>
            <person name="Kuo L.Y."/>
            <person name="Chen X."/>
            <person name="Nie B."/>
            <person name="Liao X."/>
            <person name="Peng D."/>
            <person name="Ji J."/>
            <person name="Jenkins J."/>
            <person name="Williams M."/>
            <person name="Shu S."/>
            <person name="Plott C."/>
            <person name="Barry K."/>
            <person name="Rajasekar S."/>
            <person name="Grimwood J."/>
            <person name="Han X."/>
            <person name="Sun S."/>
            <person name="Hou Z."/>
            <person name="He W."/>
            <person name="Dai G."/>
            <person name="Sun C."/>
            <person name="Schmutz J."/>
            <person name="Leebens-Mack J.H."/>
            <person name="Li F.W."/>
            <person name="Wang L."/>
        </authorList>
    </citation>
    <scope>NUCLEOTIDE SEQUENCE [LARGE SCALE GENOMIC DNA]</scope>
    <source>
        <strain evidence="2">cv. PW_Plant_1</strain>
    </source>
</reference>
<proteinExistence type="predicted"/>
<evidence type="ECO:0000313" key="2">
    <source>
        <dbReference type="Proteomes" id="UP001162992"/>
    </source>
</evidence>
<name>A0ACC2BSN9_DIPCM</name>
<accession>A0ACC2BSN9</accession>
<gene>
    <name evidence="1" type="ORF">O6H91_13G021200</name>
</gene>
<keyword evidence="2" id="KW-1185">Reference proteome</keyword>
<protein>
    <submittedName>
        <fullName evidence="1">Uncharacterized protein</fullName>
    </submittedName>
</protein>